<evidence type="ECO:0000256" key="5">
    <source>
        <dbReference type="SAM" id="MobiDB-lite"/>
    </source>
</evidence>
<dbReference type="InterPro" id="IPR006694">
    <property type="entry name" value="Fatty_acid_hydroxylase"/>
</dbReference>
<feature type="domain" description="Fatty acid hydroxylase" evidence="7">
    <location>
        <begin position="111"/>
        <end position="233"/>
    </location>
</feature>
<dbReference type="AlphaFoldDB" id="A0A8K0TCL0"/>
<comment type="subcellular location">
    <subcellularLocation>
        <location evidence="1">Membrane</location>
    </subcellularLocation>
</comment>
<dbReference type="Proteomes" id="UP000813385">
    <property type="component" value="Unassembled WGS sequence"/>
</dbReference>
<name>A0A8K0TCL0_9PEZI</name>
<evidence type="ECO:0000256" key="4">
    <source>
        <dbReference type="ARBA" id="ARBA00023136"/>
    </source>
</evidence>
<feature type="transmembrane region" description="Helical" evidence="6">
    <location>
        <begin position="65"/>
        <end position="86"/>
    </location>
</feature>
<evidence type="ECO:0000256" key="2">
    <source>
        <dbReference type="ARBA" id="ARBA00022692"/>
    </source>
</evidence>
<proteinExistence type="predicted"/>
<dbReference type="PANTHER" id="PTHR11863">
    <property type="entry name" value="STEROL DESATURASE"/>
    <property type="match status" value="1"/>
</dbReference>
<dbReference type="OrthoDB" id="408954at2759"/>
<dbReference type="EMBL" id="JAGPXD010000005">
    <property type="protein sequence ID" value="KAH7353889.1"/>
    <property type="molecule type" value="Genomic_DNA"/>
</dbReference>
<feature type="transmembrane region" description="Helical" evidence="6">
    <location>
        <begin position="181"/>
        <end position="199"/>
    </location>
</feature>
<evidence type="ECO:0000256" key="1">
    <source>
        <dbReference type="ARBA" id="ARBA00004370"/>
    </source>
</evidence>
<dbReference type="GO" id="GO:0016491">
    <property type="term" value="F:oxidoreductase activity"/>
    <property type="evidence" value="ECO:0007669"/>
    <property type="project" value="InterPro"/>
</dbReference>
<feature type="transmembrane region" description="Helical" evidence="6">
    <location>
        <begin position="106"/>
        <end position="124"/>
    </location>
</feature>
<comment type="caution">
    <text evidence="8">The sequence shown here is derived from an EMBL/GenBank/DDBJ whole genome shotgun (WGS) entry which is preliminary data.</text>
</comment>
<organism evidence="8 9">
    <name type="scientific">Plectosphaerella cucumerina</name>
    <dbReference type="NCBI Taxonomy" id="40658"/>
    <lineage>
        <taxon>Eukaryota</taxon>
        <taxon>Fungi</taxon>
        <taxon>Dikarya</taxon>
        <taxon>Ascomycota</taxon>
        <taxon>Pezizomycotina</taxon>
        <taxon>Sordariomycetes</taxon>
        <taxon>Hypocreomycetidae</taxon>
        <taxon>Glomerellales</taxon>
        <taxon>Plectosphaerellaceae</taxon>
        <taxon>Plectosphaerella</taxon>
    </lineage>
</organism>
<evidence type="ECO:0000256" key="3">
    <source>
        <dbReference type="ARBA" id="ARBA00022989"/>
    </source>
</evidence>
<dbReference type="Pfam" id="PF04116">
    <property type="entry name" value="FA_hydroxylase"/>
    <property type="match status" value="1"/>
</dbReference>
<feature type="transmembrane region" description="Helical" evidence="6">
    <location>
        <begin position="219"/>
        <end position="238"/>
    </location>
</feature>
<evidence type="ECO:0000313" key="8">
    <source>
        <dbReference type="EMBL" id="KAH7353889.1"/>
    </source>
</evidence>
<keyword evidence="3 6" id="KW-1133">Transmembrane helix</keyword>
<keyword evidence="9" id="KW-1185">Reference proteome</keyword>
<keyword evidence="2 6" id="KW-0812">Transmembrane</keyword>
<evidence type="ECO:0000256" key="6">
    <source>
        <dbReference type="SAM" id="Phobius"/>
    </source>
</evidence>
<dbReference type="GO" id="GO:0005506">
    <property type="term" value="F:iron ion binding"/>
    <property type="evidence" value="ECO:0007669"/>
    <property type="project" value="InterPro"/>
</dbReference>
<feature type="region of interest" description="Disordered" evidence="5">
    <location>
        <begin position="242"/>
        <end position="277"/>
    </location>
</feature>
<dbReference type="GO" id="GO:0016020">
    <property type="term" value="C:membrane"/>
    <property type="evidence" value="ECO:0007669"/>
    <property type="project" value="UniProtKB-SubCell"/>
</dbReference>
<accession>A0A8K0TCL0</accession>
<evidence type="ECO:0000313" key="9">
    <source>
        <dbReference type="Proteomes" id="UP000813385"/>
    </source>
</evidence>
<dbReference type="InterPro" id="IPR050307">
    <property type="entry name" value="Sterol_Desaturase_Related"/>
</dbReference>
<keyword evidence="4 6" id="KW-0472">Membrane</keyword>
<protein>
    <recommendedName>
        <fullName evidence="7">Fatty acid hydroxylase domain-containing protein</fullName>
    </recommendedName>
</protein>
<dbReference type="GO" id="GO:0008610">
    <property type="term" value="P:lipid biosynthetic process"/>
    <property type="evidence" value="ECO:0007669"/>
    <property type="project" value="InterPro"/>
</dbReference>
<evidence type="ECO:0000259" key="7">
    <source>
        <dbReference type="Pfam" id="PF04116"/>
    </source>
</evidence>
<reference evidence="8" key="1">
    <citation type="journal article" date="2021" name="Nat. Commun.">
        <title>Genetic determinants of endophytism in the Arabidopsis root mycobiome.</title>
        <authorList>
            <person name="Mesny F."/>
            <person name="Miyauchi S."/>
            <person name="Thiergart T."/>
            <person name="Pickel B."/>
            <person name="Atanasova L."/>
            <person name="Karlsson M."/>
            <person name="Huettel B."/>
            <person name="Barry K.W."/>
            <person name="Haridas S."/>
            <person name="Chen C."/>
            <person name="Bauer D."/>
            <person name="Andreopoulos W."/>
            <person name="Pangilinan J."/>
            <person name="LaButti K."/>
            <person name="Riley R."/>
            <person name="Lipzen A."/>
            <person name="Clum A."/>
            <person name="Drula E."/>
            <person name="Henrissat B."/>
            <person name="Kohler A."/>
            <person name="Grigoriev I.V."/>
            <person name="Martin F.M."/>
            <person name="Hacquard S."/>
        </authorList>
    </citation>
    <scope>NUCLEOTIDE SEQUENCE</scope>
    <source>
        <strain evidence="8">MPI-CAGE-AT-0016</strain>
    </source>
</reference>
<feature type="transmembrane region" description="Helical" evidence="6">
    <location>
        <begin position="20"/>
        <end position="44"/>
    </location>
</feature>
<gene>
    <name evidence="8" type="ORF">B0T11DRAFT_287589</name>
</gene>
<sequence length="277" mass="31575">MSSIMMDNHGHFIHSIPPGLMELILAVLSQVSLVAVAATISYITAPSKRHREVLWLTIPVTIQNYFAGVGAHAIVLLFMSWCRGLPPLHYSFSDFSNDNYNFRRTIRELLTTIGFFEIMFYLGHRAMHMPKVYKHIHIVHHEFEQKYKEHVPLANFYSHPLEFLYVYSLIMFGTLIQRAHIVNTVLSGGIAGIATMYLHSGFDIPGIMGHELHHQRPKFNFGALGVLDYIFGTLYSPMRTHKQTAEKRESTGLSRGKQLLQMTGKPFDYPVPAKTSD</sequence>